<feature type="region of interest" description="Disordered" evidence="1">
    <location>
        <begin position="152"/>
        <end position="171"/>
    </location>
</feature>
<evidence type="ECO:0000313" key="2">
    <source>
        <dbReference type="EMBL" id="RSL14602.1"/>
    </source>
</evidence>
<dbReference type="RefSeq" id="WP_260472591.1">
    <property type="nucleotide sequence ID" value="NZ_RSDW01000001.1"/>
</dbReference>
<feature type="compositionally biased region" description="Basic and acidic residues" evidence="1">
    <location>
        <begin position="155"/>
        <end position="165"/>
    </location>
</feature>
<accession>A0A428MCR4</accession>
<evidence type="ECO:0000313" key="3">
    <source>
        <dbReference type="Proteomes" id="UP000269669"/>
    </source>
</evidence>
<organism evidence="2 3">
    <name type="scientific">Edaphobacter aggregans</name>
    <dbReference type="NCBI Taxonomy" id="570835"/>
    <lineage>
        <taxon>Bacteria</taxon>
        <taxon>Pseudomonadati</taxon>
        <taxon>Acidobacteriota</taxon>
        <taxon>Terriglobia</taxon>
        <taxon>Terriglobales</taxon>
        <taxon>Acidobacteriaceae</taxon>
        <taxon>Edaphobacter</taxon>
    </lineage>
</organism>
<evidence type="ECO:0000256" key="1">
    <source>
        <dbReference type="SAM" id="MobiDB-lite"/>
    </source>
</evidence>
<dbReference type="EMBL" id="RSDW01000001">
    <property type="protein sequence ID" value="RSL14602.1"/>
    <property type="molecule type" value="Genomic_DNA"/>
</dbReference>
<dbReference type="InterPro" id="IPR014917">
    <property type="entry name" value="DUF1800"/>
</dbReference>
<name>A0A428MCR4_9BACT</name>
<dbReference type="AlphaFoldDB" id="A0A428MCR4"/>
<dbReference type="Pfam" id="PF08811">
    <property type="entry name" value="DUF1800"/>
    <property type="match status" value="1"/>
</dbReference>
<protein>
    <submittedName>
        <fullName evidence="2">Uncharacterized protein (DUF1800 family)</fullName>
    </submittedName>
</protein>
<comment type="caution">
    <text evidence="2">The sequence shown here is derived from an EMBL/GenBank/DDBJ whole genome shotgun (WGS) entry which is preliminary data.</text>
</comment>
<reference evidence="2 3" key="1">
    <citation type="submission" date="2018-12" db="EMBL/GenBank/DDBJ databases">
        <title>Sequencing of bacterial isolates from soil warming experiment in Harvard Forest, Massachusetts, USA.</title>
        <authorList>
            <person name="Deangelis K."/>
        </authorList>
    </citation>
    <scope>NUCLEOTIDE SEQUENCE [LARGE SCALE GENOMIC DNA]</scope>
    <source>
        <strain evidence="2 3">EB153</strain>
    </source>
</reference>
<proteinExistence type="predicted"/>
<keyword evidence="3" id="KW-1185">Reference proteome</keyword>
<gene>
    <name evidence="2" type="ORF">EDE15_0054</name>
</gene>
<sequence length="691" mass="76762">MASSLSSIALRSLRCGTAGLLAVMMAAPSEIFAQSKEASMAQGSAKSSQGKIEGDEKILHALDRFTYGPRAGDLERVRAMGLNAWFSQQLNPSSIDDRALEERLAVYPAMRLSLPQLMEMYPTQGMVRATMNGRGPGVPSGEAEKAIYADQMARQQDKKKGKNPDDMAEDVPRLPQEQTEAILALPPDKRFSALCRMRPQELRQLRQSLNRDQREHLTEGFTAQQIEMLAAFNSPQGVVAAEVVQTKLLRDIYTERQLNEVMTDFWLNHFNVYIRKSQQAPYYIASYERDVIRPRALGRFEDLLVAVASSPAMMNYLDNSLSVGPRSQFANRPARNDKNAKRPDGLNENYARELMELHTVGVNGGYAQKDVTEVAKVFTGWTVGGKRNMRIEAYPRWPRMVMQENGAEQVVPEFDWTKHEPGSKVVMGFTIKEGGEKEGLQVLHMLATSPKTAQFISTKLAVRFVSDNPPQAMIDRMAKTFTSSNGDIRRVLMAMINSPEFWSRETYRAKVKTPQDFVVSAVRASGAEVESPGALVNVIADLGMPLYGMQTPNGYSMKADPWNNTVSLVERMNFALALSSNRVAGVTTDWAAVLGNQGGTLTPETKEAKLEDKLLHISVGERTRQTILMQISTDADQQEASLKQVTVKDRKRDPLAVVSGKAWRPEDMSGIDSQSALAAGLLFGSPEFQRR</sequence>
<dbReference type="Proteomes" id="UP000269669">
    <property type="component" value="Unassembled WGS sequence"/>
</dbReference>